<name>A0ACC2FGA4_DALPE</name>
<comment type="caution">
    <text evidence="1">The sequence shown here is derived from an EMBL/GenBank/DDBJ whole genome shotgun (WGS) entry which is preliminary data.</text>
</comment>
<reference evidence="1" key="1">
    <citation type="submission" date="2021-05" db="EMBL/GenBank/DDBJ databases">
        <authorList>
            <person name="Pan Q."/>
            <person name="Jouanno E."/>
            <person name="Zahm M."/>
            <person name="Klopp C."/>
            <person name="Cabau C."/>
            <person name="Louis A."/>
            <person name="Berthelot C."/>
            <person name="Parey E."/>
            <person name="Roest Crollius H."/>
            <person name="Montfort J."/>
            <person name="Robinson-Rechavi M."/>
            <person name="Bouchez O."/>
            <person name="Lampietro C."/>
            <person name="Lopez Roques C."/>
            <person name="Donnadieu C."/>
            <person name="Postlethwait J."/>
            <person name="Bobe J."/>
            <person name="Dillon D."/>
            <person name="Chandos A."/>
            <person name="von Hippel F."/>
            <person name="Guiguen Y."/>
        </authorList>
    </citation>
    <scope>NUCLEOTIDE SEQUENCE</scope>
    <source>
        <strain evidence="1">YG-Jan2019</strain>
    </source>
</reference>
<sequence length="174" mass="18881">MDWQGGGGQAKRGNEAGSRVKGEVVTSDPRVSPSASALPWGVAEGLGGEHTSPLANHIVPPYPQDPQTSPVSNNRSFDPSDRVAKHTPFGPLKAVTCRSPMPFRKLCFCKEGMLSRFSLQMHHVLSQLRPTGEFQRETPSEFHLGSSGWCVIRRKQTSGGIIDNLSFTPGQISE</sequence>
<dbReference type="Proteomes" id="UP001157502">
    <property type="component" value="Chromosome 28"/>
</dbReference>
<evidence type="ECO:0000313" key="1">
    <source>
        <dbReference type="EMBL" id="KAJ7990361.1"/>
    </source>
</evidence>
<organism evidence="1 2">
    <name type="scientific">Dallia pectoralis</name>
    <name type="common">Alaska blackfish</name>
    <dbReference type="NCBI Taxonomy" id="75939"/>
    <lineage>
        <taxon>Eukaryota</taxon>
        <taxon>Metazoa</taxon>
        <taxon>Chordata</taxon>
        <taxon>Craniata</taxon>
        <taxon>Vertebrata</taxon>
        <taxon>Euteleostomi</taxon>
        <taxon>Actinopterygii</taxon>
        <taxon>Neopterygii</taxon>
        <taxon>Teleostei</taxon>
        <taxon>Protacanthopterygii</taxon>
        <taxon>Esociformes</taxon>
        <taxon>Umbridae</taxon>
        <taxon>Dallia</taxon>
    </lineage>
</organism>
<protein>
    <submittedName>
        <fullName evidence="1">Uncharacterized protein</fullName>
    </submittedName>
</protein>
<evidence type="ECO:0000313" key="2">
    <source>
        <dbReference type="Proteomes" id="UP001157502"/>
    </source>
</evidence>
<proteinExistence type="predicted"/>
<gene>
    <name evidence="1" type="ORF">DPEC_G00299500</name>
</gene>
<keyword evidence="2" id="KW-1185">Reference proteome</keyword>
<accession>A0ACC2FGA4</accession>
<dbReference type="EMBL" id="CM055755">
    <property type="protein sequence ID" value="KAJ7990361.1"/>
    <property type="molecule type" value="Genomic_DNA"/>
</dbReference>